<protein>
    <recommendedName>
        <fullName evidence="13">Aquaporin</fullName>
    </recommendedName>
</protein>
<keyword evidence="3 6" id="KW-0812">Transmembrane</keyword>
<dbReference type="InterPro" id="IPR023271">
    <property type="entry name" value="Aquaporin-like"/>
</dbReference>
<dbReference type="Pfam" id="PF00230">
    <property type="entry name" value="MIP"/>
    <property type="match status" value="1"/>
</dbReference>
<evidence type="ECO:0000256" key="4">
    <source>
        <dbReference type="ARBA" id="ARBA00022989"/>
    </source>
</evidence>
<evidence type="ECO:0000313" key="8">
    <source>
        <dbReference type="EMBL" id="CAF0889284.1"/>
    </source>
</evidence>
<feature type="transmembrane region" description="Helical" evidence="7">
    <location>
        <begin position="162"/>
        <end position="185"/>
    </location>
</feature>
<dbReference type="Proteomes" id="UP000663829">
    <property type="component" value="Unassembled WGS sequence"/>
</dbReference>
<evidence type="ECO:0000313" key="11">
    <source>
        <dbReference type="EMBL" id="CAF3725204.1"/>
    </source>
</evidence>
<dbReference type="EMBL" id="CAJNOQ010001361">
    <property type="protein sequence ID" value="CAF0889284.1"/>
    <property type="molecule type" value="Genomic_DNA"/>
</dbReference>
<sequence>MSSEPLIRFGHDYGGSSINLQFSEHEDERVVLNKRVTNGYKMPPSLKAKLICELLGTLIFVFFGAGCAAKSPDLLTAATAHGLVTIWLVYVLGPVSGGHFNAGATIAFAINGKMKKREIIGYLLAQGVGAVIAGYMLLLLYGNNNSTTKRLGTPALNHGASGYDVTVLQAFFIEFFCTIFLSFIIFFTTSYNSHKEAAVAIGLTVFSSFLVGADRDGAALNPWRWLGPAVASQTFSYYSWIYVAGPIGGFIVGHVFFRLYKLIWNI</sequence>
<accession>A0A813YUL1</accession>
<gene>
    <name evidence="8" type="ORF">GPM918_LOCUS8033</name>
    <name evidence="9" type="ORF">OVA965_LOCUS12154</name>
    <name evidence="10" type="ORF">SRO942_LOCUS8033</name>
    <name evidence="11" type="ORF">TMI583_LOCUS12161</name>
</gene>
<dbReference type="InterPro" id="IPR000425">
    <property type="entry name" value="MIP"/>
</dbReference>
<dbReference type="PANTHER" id="PTHR19139">
    <property type="entry name" value="AQUAPORIN TRANSPORTER"/>
    <property type="match status" value="1"/>
</dbReference>
<evidence type="ECO:0000256" key="6">
    <source>
        <dbReference type="RuleBase" id="RU000477"/>
    </source>
</evidence>
<evidence type="ECO:0000313" key="10">
    <source>
        <dbReference type="EMBL" id="CAF3673929.1"/>
    </source>
</evidence>
<feature type="transmembrane region" description="Helical" evidence="7">
    <location>
        <begin position="83"/>
        <end position="110"/>
    </location>
</feature>
<reference evidence="8" key="1">
    <citation type="submission" date="2021-02" db="EMBL/GenBank/DDBJ databases">
        <authorList>
            <person name="Nowell W R."/>
        </authorList>
    </citation>
    <scope>NUCLEOTIDE SEQUENCE</scope>
</reference>
<dbReference type="GO" id="GO:0015250">
    <property type="term" value="F:water channel activity"/>
    <property type="evidence" value="ECO:0007669"/>
    <property type="project" value="TreeGrafter"/>
</dbReference>
<dbReference type="InterPro" id="IPR034294">
    <property type="entry name" value="Aquaporin_transptr"/>
</dbReference>
<comment type="similarity">
    <text evidence="2 6">Belongs to the MIP/aquaporin (TC 1.A.8) family.</text>
</comment>
<dbReference type="Proteomes" id="UP000677228">
    <property type="component" value="Unassembled WGS sequence"/>
</dbReference>
<evidence type="ECO:0000256" key="1">
    <source>
        <dbReference type="ARBA" id="ARBA00004141"/>
    </source>
</evidence>
<name>A0A813YUL1_9BILA</name>
<keyword evidence="6" id="KW-0813">Transport</keyword>
<feature type="transmembrane region" description="Helical" evidence="7">
    <location>
        <begin position="122"/>
        <end position="142"/>
    </location>
</feature>
<dbReference type="PRINTS" id="PR00783">
    <property type="entry name" value="MINTRINSICP"/>
</dbReference>
<dbReference type="Proteomes" id="UP000681722">
    <property type="component" value="Unassembled WGS sequence"/>
</dbReference>
<evidence type="ECO:0000256" key="5">
    <source>
        <dbReference type="ARBA" id="ARBA00023136"/>
    </source>
</evidence>
<organism evidence="8 12">
    <name type="scientific">Didymodactylos carnosus</name>
    <dbReference type="NCBI Taxonomy" id="1234261"/>
    <lineage>
        <taxon>Eukaryota</taxon>
        <taxon>Metazoa</taxon>
        <taxon>Spiralia</taxon>
        <taxon>Gnathifera</taxon>
        <taxon>Rotifera</taxon>
        <taxon>Eurotatoria</taxon>
        <taxon>Bdelloidea</taxon>
        <taxon>Philodinida</taxon>
        <taxon>Philodinidae</taxon>
        <taxon>Didymodactylos</taxon>
    </lineage>
</organism>
<keyword evidence="4 7" id="KW-1133">Transmembrane helix</keyword>
<dbReference type="Proteomes" id="UP000682733">
    <property type="component" value="Unassembled WGS sequence"/>
</dbReference>
<comment type="caution">
    <text evidence="8">The sequence shown here is derived from an EMBL/GenBank/DDBJ whole genome shotgun (WGS) entry which is preliminary data.</text>
</comment>
<feature type="transmembrane region" description="Helical" evidence="7">
    <location>
        <begin position="197"/>
        <end position="215"/>
    </location>
</feature>
<dbReference type="OrthoDB" id="3222at2759"/>
<evidence type="ECO:0000313" key="9">
    <source>
        <dbReference type="EMBL" id="CAF0950985.1"/>
    </source>
</evidence>
<evidence type="ECO:0000256" key="7">
    <source>
        <dbReference type="SAM" id="Phobius"/>
    </source>
</evidence>
<dbReference type="EMBL" id="CAJNOK010004825">
    <property type="protein sequence ID" value="CAF0950985.1"/>
    <property type="molecule type" value="Genomic_DNA"/>
</dbReference>
<evidence type="ECO:0000313" key="12">
    <source>
        <dbReference type="Proteomes" id="UP000663829"/>
    </source>
</evidence>
<evidence type="ECO:0000256" key="2">
    <source>
        <dbReference type="ARBA" id="ARBA00006175"/>
    </source>
</evidence>
<keyword evidence="12" id="KW-1185">Reference proteome</keyword>
<dbReference type="EMBL" id="CAJOBC010001361">
    <property type="protein sequence ID" value="CAF3673929.1"/>
    <property type="molecule type" value="Genomic_DNA"/>
</dbReference>
<feature type="transmembrane region" description="Helical" evidence="7">
    <location>
        <begin position="235"/>
        <end position="257"/>
    </location>
</feature>
<proteinExistence type="inferred from homology"/>
<comment type="subcellular location">
    <subcellularLocation>
        <location evidence="1">Membrane</location>
        <topology evidence="1">Multi-pass membrane protein</topology>
    </subcellularLocation>
</comment>
<dbReference type="GO" id="GO:0005886">
    <property type="term" value="C:plasma membrane"/>
    <property type="evidence" value="ECO:0007669"/>
    <property type="project" value="TreeGrafter"/>
</dbReference>
<evidence type="ECO:0000256" key="3">
    <source>
        <dbReference type="ARBA" id="ARBA00022692"/>
    </source>
</evidence>
<dbReference type="SUPFAM" id="SSF81338">
    <property type="entry name" value="Aquaporin-like"/>
    <property type="match status" value="1"/>
</dbReference>
<feature type="transmembrane region" description="Helical" evidence="7">
    <location>
        <begin position="50"/>
        <end position="71"/>
    </location>
</feature>
<keyword evidence="5 7" id="KW-0472">Membrane</keyword>
<dbReference type="Gene3D" id="1.20.1080.10">
    <property type="entry name" value="Glycerol uptake facilitator protein"/>
    <property type="match status" value="1"/>
</dbReference>
<evidence type="ECO:0008006" key="13">
    <source>
        <dbReference type="Google" id="ProtNLM"/>
    </source>
</evidence>
<dbReference type="AlphaFoldDB" id="A0A813YUL1"/>
<dbReference type="PANTHER" id="PTHR19139:SF199">
    <property type="entry name" value="MIP17260P"/>
    <property type="match status" value="1"/>
</dbReference>
<dbReference type="EMBL" id="CAJOBA010004831">
    <property type="protein sequence ID" value="CAF3725204.1"/>
    <property type="molecule type" value="Genomic_DNA"/>
</dbReference>